<reference evidence="2 3" key="1">
    <citation type="submission" date="2018-02" db="EMBL/GenBank/DDBJ databases">
        <authorList>
            <person name="Cohen D.B."/>
            <person name="Kent A.D."/>
        </authorList>
    </citation>
    <scope>NUCLEOTIDE SEQUENCE [LARGE SCALE GENOMIC DNA]</scope>
    <source>
        <strain evidence="2 3">CCAP 1448/3</strain>
    </source>
</reference>
<reference evidence="2 3" key="2">
    <citation type="submission" date="2018-03" db="EMBL/GenBank/DDBJ databases">
        <title>The ancient ancestry and fast evolution of plastids.</title>
        <authorList>
            <person name="Moore K.R."/>
            <person name="Magnabosco C."/>
            <person name="Momper L."/>
            <person name="Gold D.A."/>
            <person name="Bosak T."/>
            <person name="Fournier G.P."/>
        </authorList>
    </citation>
    <scope>NUCLEOTIDE SEQUENCE [LARGE SCALE GENOMIC DNA]</scope>
    <source>
        <strain evidence="2 3">CCAP 1448/3</strain>
    </source>
</reference>
<feature type="domain" description="DUF2281" evidence="1">
    <location>
        <begin position="7"/>
        <end position="72"/>
    </location>
</feature>
<dbReference type="Proteomes" id="UP000238762">
    <property type="component" value="Unassembled WGS sequence"/>
</dbReference>
<dbReference type="EMBL" id="PVWJ01000049">
    <property type="protein sequence ID" value="PSB02786.1"/>
    <property type="molecule type" value="Genomic_DNA"/>
</dbReference>
<comment type="caution">
    <text evidence="2">The sequence shown here is derived from an EMBL/GenBank/DDBJ whole genome shotgun (WGS) entry which is preliminary data.</text>
</comment>
<keyword evidence="3" id="KW-1185">Reference proteome</keyword>
<evidence type="ECO:0000313" key="2">
    <source>
        <dbReference type="EMBL" id="PSB02786.1"/>
    </source>
</evidence>
<dbReference type="OrthoDB" id="532875at2"/>
<proteinExistence type="predicted"/>
<dbReference type="AlphaFoldDB" id="A0A2T1C3D7"/>
<evidence type="ECO:0000313" key="3">
    <source>
        <dbReference type="Proteomes" id="UP000238762"/>
    </source>
</evidence>
<gene>
    <name evidence="2" type="ORF">C7B64_11580</name>
</gene>
<accession>A0A2T1C3D7</accession>
<organism evidence="2 3">
    <name type="scientific">Merismopedia glauca CCAP 1448/3</name>
    <dbReference type="NCBI Taxonomy" id="1296344"/>
    <lineage>
        <taxon>Bacteria</taxon>
        <taxon>Bacillati</taxon>
        <taxon>Cyanobacteriota</taxon>
        <taxon>Cyanophyceae</taxon>
        <taxon>Synechococcales</taxon>
        <taxon>Merismopediaceae</taxon>
        <taxon>Merismopedia</taxon>
    </lineage>
</organism>
<sequence length="91" mass="10526">MTLKEQLMQEIESMPEELLAEVLHFASSIQVKRENPQAFTEVPAKLTYRPASGRSILRHAGTWQGDDFDECLQMVYDTRSQAKFDEHNLIE</sequence>
<dbReference type="Pfam" id="PF10047">
    <property type="entry name" value="DUF2281"/>
    <property type="match status" value="1"/>
</dbReference>
<protein>
    <submittedName>
        <fullName evidence="2">DUF2281 domain-containing protein</fullName>
    </submittedName>
</protein>
<name>A0A2T1C3D7_9CYAN</name>
<dbReference type="InterPro" id="IPR018739">
    <property type="entry name" value="DUF2281"/>
</dbReference>
<dbReference type="RefSeq" id="WP_106288812.1">
    <property type="nucleotide sequence ID" value="NZ_CAWNTC010000039.1"/>
</dbReference>
<evidence type="ECO:0000259" key="1">
    <source>
        <dbReference type="Pfam" id="PF10047"/>
    </source>
</evidence>